<evidence type="ECO:0000313" key="14">
    <source>
        <dbReference type="EMBL" id="KAK6195608.1"/>
    </source>
</evidence>
<evidence type="ECO:0000256" key="1">
    <source>
        <dbReference type="ARBA" id="ARBA00004496"/>
    </source>
</evidence>
<dbReference type="EMBL" id="JAZGQO010000001">
    <property type="protein sequence ID" value="KAK6195608.1"/>
    <property type="molecule type" value="Genomic_DNA"/>
</dbReference>
<dbReference type="GO" id="GO:0034727">
    <property type="term" value="P:piecemeal microautophagy of the nucleus"/>
    <property type="evidence" value="ECO:0007669"/>
    <property type="project" value="TreeGrafter"/>
</dbReference>
<keyword evidence="5 11" id="KW-0645">Protease</keyword>
<evidence type="ECO:0000256" key="7">
    <source>
        <dbReference type="ARBA" id="ARBA00022807"/>
    </source>
</evidence>
<dbReference type="InterPro" id="IPR046792">
    <property type="entry name" value="Peptidase_C54_cat"/>
</dbReference>
<dbReference type="Pfam" id="PF03416">
    <property type="entry name" value="Peptidase_C54"/>
    <property type="match status" value="1"/>
</dbReference>
<feature type="domain" description="Peptidase C54 catalytic" evidence="13">
    <location>
        <begin position="49"/>
        <end position="354"/>
    </location>
</feature>
<evidence type="ECO:0000256" key="8">
    <source>
        <dbReference type="ARBA" id="ARBA00022927"/>
    </source>
</evidence>
<accession>A0AAN8KIF8</accession>
<evidence type="ECO:0000256" key="6">
    <source>
        <dbReference type="ARBA" id="ARBA00022801"/>
    </source>
</evidence>
<dbReference type="InterPro" id="IPR005078">
    <property type="entry name" value="Peptidase_C54"/>
</dbReference>
<comment type="catalytic activity">
    <reaction evidence="10">
        <text>[protein]-C-terminal L-amino acid-glycyl-phosphatidylethanolamide + H2O = [protein]-C-terminal L-amino acid-glycine + a 1,2-diacyl-sn-glycero-3-phosphoethanolamine</text>
        <dbReference type="Rhea" id="RHEA:67548"/>
        <dbReference type="Rhea" id="RHEA-COMP:17323"/>
        <dbReference type="Rhea" id="RHEA-COMP:17324"/>
        <dbReference type="ChEBI" id="CHEBI:15377"/>
        <dbReference type="ChEBI" id="CHEBI:64612"/>
        <dbReference type="ChEBI" id="CHEBI:172940"/>
        <dbReference type="ChEBI" id="CHEBI:172941"/>
    </reaction>
    <physiologicalReaction direction="left-to-right" evidence="10">
        <dbReference type="Rhea" id="RHEA:67549"/>
    </physiologicalReaction>
</comment>
<comment type="function">
    <text evidence="11">Cysteine protease that plays a key role in autophagy by mediating both proteolytic activation and delipidation of ATG8 family proteins.</text>
</comment>
<dbReference type="Proteomes" id="UP001347796">
    <property type="component" value="Unassembled WGS sequence"/>
</dbReference>
<comment type="similarity">
    <text evidence="2 11">Belongs to the peptidase C54 family.</text>
</comment>
<dbReference type="AlphaFoldDB" id="A0AAN8KIF8"/>
<keyword evidence="12" id="KW-0732">Signal</keyword>
<keyword evidence="6 11" id="KW-0378">Hydrolase</keyword>
<evidence type="ECO:0000259" key="13">
    <source>
        <dbReference type="Pfam" id="PF03416"/>
    </source>
</evidence>
<dbReference type="GO" id="GO:0019786">
    <property type="term" value="F:protein-phosphatidylethanolamide deconjugating activity"/>
    <property type="evidence" value="ECO:0007669"/>
    <property type="project" value="InterPro"/>
</dbReference>
<evidence type="ECO:0000256" key="9">
    <source>
        <dbReference type="ARBA" id="ARBA00023006"/>
    </source>
</evidence>
<comment type="subcellular location">
    <subcellularLocation>
        <location evidence="1 11">Cytoplasm</location>
    </subcellularLocation>
</comment>
<evidence type="ECO:0000256" key="4">
    <source>
        <dbReference type="ARBA" id="ARBA00022490"/>
    </source>
</evidence>
<dbReference type="GO" id="GO:0016485">
    <property type="term" value="P:protein processing"/>
    <property type="evidence" value="ECO:0007669"/>
    <property type="project" value="TreeGrafter"/>
</dbReference>
<dbReference type="GO" id="GO:0004197">
    <property type="term" value="F:cysteine-type endopeptidase activity"/>
    <property type="evidence" value="ECO:0007669"/>
    <property type="project" value="TreeGrafter"/>
</dbReference>
<dbReference type="SUPFAM" id="SSF54001">
    <property type="entry name" value="Cysteine proteinases"/>
    <property type="match status" value="1"/>
</dbReference>
<protein>
    <recommendedName>
        <fullName evidence="11">Cysteine protease</fullName>
        <ecNumber evidence="11">3.4.22.-</ecNumber>
    </recommendedName>
</protein>
<dbReference type="GO" id="GO:0005737">
    <property type="term" value="C:cytoplasm"/>
    <property type="evidence" value="ECO:0007669"/>
    <property type="project" value="UniProtKB-SubCell"/>
</dbReference>
<evidence type="ECO:0000256" key="5">
    <source>
        <dbReference type="ARBA" id="ARBA00022670"/>
    </source>
</evidence>
<feature type="signal peptide" evidence="12">
    <location>
        <begin position="1"/>
        <end position="17"/>
    </location>
</feature>
<dbReference type="PANTHER" id="PTHR22624">
    <property type="entry name" value="CYSTEINE PROTEASE ATG4"/>
    <property type="match status" value="1"/>
</dbReference>
<gene>
    <name evidence="14" type="ORF">SNE40_000999</name>
</gene>
<keyword evidence="4 11" id="KW-0963">Cytoplasm</keyword>
<evidence type="ECO:0000313" key="15">
    <source>
        <dbReference type="Proteomes" id="UP001347796"/>
    </source>
</evidence>
<organism evidence="14 15">
    <name type="scientific">Patella caerulea</name>
    <name type="common">Rayed Mediterranean limpet</name>
    <dbReference type="NCBI Taxonomy" id="87958"/>
    <lineage>
        <taxon>Eukaryota</taxon>
        <taxon>Metazoa</taxon>
        <taxon>Spiralia</taxon>
        <taxon>Lophotrochozoa</taxon>
        <taxon>Mollusca</taxon>
        <taxon>Gastropoda</taxon>
        <taxon>Patellogastropoda</taxon>
        <taxon>Patelloidea</taxon>
        <taxon>Patellidae</taxon>
        <taxon>Patella</taxon>
    </lineage>
</organism>
<keyword evidence="15" id="KW-1185">Reference proteome</keyword>
<dbReference type="GO" id="GO:0000045">
    <property type="term" value="P:autophagosome assembly"/>
    <property type="evidence" value="ECO:0007669"/>
    <property type="project" value="TreeGrafter"/>
</dbReference>
<dbReference type="GO" id="GO:0015031">
    <property type="term" value="P:protein transport"/>
    <property type="evidence" value="ECO:0007669"/>
    <property type="project" value="UniProtKB-KW"/>
</dbReference>
<keyword evidence="8 11" id="KW-0653">Protein transport</keyword>
<name>A0AAN8KIF8_PATCE</name>
<dbReference type="EC" id="3.4.22.-" evidence="11"/>
<dbReference type="InterPro" id="IPR038765">
    <property type="entry name" value="Papain-like_cys_pep_sf"/>
</dbReference>
<dbReference type="GO" id="GO:0035973">
    <property type="term" value="P:aggrephagy"/>
    <property type="evidence" value="ECO:0007669"/>
    <property type="project" value="TreeGrafter"/>
</dbReference>
<feature type="chain" id="PRO_5042968553" description="Cysteine protease" evidence="12">
    <location>
        <begin position="18"/>
        <end position="423"/>
    </location>
</feature>
<evidence type="ECO:0000256" key="2">
    <source>
        <dbReference type="ARBA" id="ARBA00010958"/>
    </source>
</evidence>
<dbReference type="PANTHER" id="PTHR22624:SF49">
    <property type="entry name" value="CYSTEINE PROTEASE"/>
    <property type="match status" value="1"/>
</dbReference>
<proteinExistence type="inferred from homology"/>
<keyword evidence="7" id="KW-0788">Thiol protease</keyword>
<comment type="caution">
    <text evidence="14">The sequence shown here is derived from an EMBL/GenBank/DDBJ whole genome shotgun (WGS) entry which is preliminary data.</text>
</comment>
<reference evidence="14 15" key="1">
    <citation type="submission" date="2024-01" db="EMBL/GenBank/DDBJ databases">
        <title>The genome of the rayed Mediterranean limpet Patella caerulea (Linnaeus, 1758).</title>
        <authorList>
            <person name="Anh-Thu Weber A."/>
            <person name="Halstead-Nussloch G."/>
        </authorList>
    </citation>
    <scope>NUCLEOTIDE SEQUENCE [LARGE SCALE GENOMIC DNA]</scope>
    <source>
        <strain evidence="14">AATW-2023a</strain>
        <tissue evidence="14">Whole specimen</tissue>
    </source>
</reference>
<sequence>MWTYIVALALCSLGSLTYENGPLYYEDFPRTDDPLYILGEKYSTLYDRDELKHDVLSRIWFTYRRNFAAIGGNGPINDTGWGCMLRCGQMMLAQALILRHLGRKWRWNPQVYDQIYWKVLSMFQDKKSSYYSIHQIASMGDSEGKAVGQWFGPNTIAQVLKKISVYDEWSNIVVHVAMDNTVIESDIRKLCRLCDTDKSNSSDINGGAHHKTDSEGFTNCTFNTGQKNQSETRQRFMKSERWKPLLLIIPLRLGLTDINPVYFDSLKSCLGLRQSVGIIGGKPNHAHWFIGYLGEELVYLDPHTTQLFVNLDDKSSTDDSYHCPFPGRMRLNQLDPSVAVGFYCGTEEDFDDLCLTFHKFIIRPCKNPMFELYKERPAHLPSCDSDIETHLACNSSDFTVLKGVQGADGGAGSTDSDEEFEIL</sequence>
<evidence type="ECO:0000256" key="3">
    <source>
        <dbReference type="ARBA" id="ARBA00022448"/>
    </source>
</evidence>
<evidence type="ECO:0000256" key="10">
    <source>
        <dbReference type="ARBA" id="ARBA00029362"/>
    </source>
</evidence>
<keyword evidence="9 11" id="KW-0072">Autophagy</keyword>
<evidence type="ECO:0000256" key="12">
    <source>
        <dbReference type="SAM" id="SignalP"/>
    </source>
</evidence>
<evidence type="ECO:0000256" key="11">
    <source>
        <dbReference type="RuleBase" id="RU363115"/>
    </source>
</evidence>
<dbReference type="GO" id="GO:0000423">
    <property type="term" value="P:mitophagy"/>
    <property type="evidence" value="ECO:0007669"/>
    <property type="project" value="TreeGrafter"/>
</dbReference>
<keyword evidence="3" id="KW-0813">Transport</keyword>